<evidence type="ECO:0000256" key="6">
    <source>
        <dbReference type="ARBA" id="ARBA00022824"/>
    </source>
</evidence>
<evidence type="ECO:0000256" key="4">
    <source>
        <dbReference type="ARBA" id="ARBA00022679"/>
    </source>
</evidence>
<keyword evidence="6" id="KW-0256">Endoplasmic reticulum</keyword>
<dbReference type="PaxDb" id="121845-A0A1S3D2H0"/>
<keyword evidence="9" id="KW-0325">Glycoprotein</keyword>
<name>A0A1S3D2H0_DIACI</name>
<gene>
    <name evidence="15" type="primary">LOC103510073</name>
</gene>
<evidence type="ECO:0000256" key="3">
    <source>
        <dbReference type="ARBA" id="ARBA00022676"/>
    </source>
</evidence>
<keyword evidence="3 11" id="KW-0328">Glycosyltransferase</keyword>
<feature type="signal peptide" evidence="13">
    <location>
        <begin position="1"/>
        <end position="29"/>
    </location>
</feature>
<dbReference type="AlphaFoldDB" id="A0A1S3D2H0"/>
<evidence type="ECO:0000256" key="2">
    <source>
        <dbReference type="ARBA" id="ARBA00009995"/>
    </source>
</evidence>
<dbReference type="Gene3D" id="3.40.50.2000">
    <property type="entry name" value="Glycogen Phosphorylase B"/>
    <property type="match status" value="2"/>
</dbReference>
<dbReference type="GO" id="GO:0005783">
    <property type="term" value="C:endoplasmic reticulum"/>
    <property type="evidence" value="ECO:0007669"/>
    <property type="project" value="UniProtKB-SubCell"/>
</dbReference>
<keyword evidence="8 12" id="KW-0472">Membrane</keyword>
<dbReference type="Pfam" id="PF00201">
    <property type="entry name" value="UDPGT"/>
    <property type="match status" value="1"/>
</dbReference>
<dbReference type="KEGG" id="dci:103510073"/>
<organism evidence="14 15">
    <name type="scientific">Diaphorina citri</name>
    <name type="common">Asian citrus psyllid</name>
    <dbReference type="NCBI Taxonomy" id="121845"/>
    <lineage>
        <taxon>Eukaryota</taxon>
        <taxon>Metazoa</taxon>
        <taxon>Ecdysozoa</taxon>
        <taxon>Arthropoda</taxon>
        <taxon>Hexapoda</taxon>
        <taxon>Insecta</taxon>
        <taxon>Pterygota</taxon>
        <taxon>Neoptera</taxon>
        <taxon>Paraneoptera</taxon>
        <taxon>Hemiptera</taxon>
        <taxon>Sternorrhyncha</taxon>
        <taxon>Psylloidea</taxon>
        <taxon>Psyllidae</taxon>
        <taxon>Diaphorininae</taxon>
        <taxon>Diaphorina</taxon>
    </lineage>
</organism>
<evidence type="ECO:0000313" key="14">
    <source>
        <dbReference type="Proteomes" id="UP000079169"/>
    </source>
</evidence>
<dbReference type="InterPro" id="IPR035595">
    <property type="entry name" value="UDP_glycos_trans_CS"/>
</dbReference>
<dbReference type="GO" id="GO:0008194">
    <property type="term" value="F:UDP-glycosyltransferase activity"/>
    <property type="evidence" value="ECO:0007669"/>
    <property type="project" value="InterPro"/>
</dbReference>
<evidence type="ECO:0000256" key="7">
    <source>
        <dbReference type="ARBA" id="ARBA00022989"/>
    </source>
</evidence>
<evidence type="ECO:0000256" key="13">
    <source>
        <dbReference type="SAM" id="SignalP"/>
    </source>
</evidence>
<accession>A0A1S3D2H0</accession>
<dbReference type="FunFam" id="3.40.50.2000:FF:000050">
    <property type="entry name" value="UDP-glucuronosyltransferase"/>
    <property type="match status" value="1"/>
</dbReference>
<reference evidence="15" key="1">
    <citation type="submission" date="2025-08" db="UniProtKB">
        <authorList>
            <consortium name="RefSeq"/>
        </authorList>
    </citation>
    <scope>IDENTIFICATION</scope>
</reference>
<keyword evidence="13" id="KW-0732">Signal</keyword>
<dbReference type="GeneID" id="103510073"/>
<proteinExistence type="inferred from homology"/>
<evidence type="ECO:0000256" key="11">
    <source>
        <dbReference type="RuleBase" id="RU003718"/>
    </source>
</evidence>
<dbReference type="RefSeq" id="XP_008472929.1">
    <property type="nucleotide sequence ID" value="XM_008474707.3"/>
</dbReference>
<evidence type="ECO:0000256" key="9">
    <source>
        <dbReference type="ARBA" id="ARBA00023180"/>
    </source>
</evidence>
<dbReference type="SUPFAM" id="SSF53756">
    <property type="entry name" value="UDP-Glycosyltransferase/glycogen phosphorylase"/>
    <property type="match status" value="1"/>
</dbReference>
<keyword evidence="4 11" id="KW-0808">Transferase</keyword>
<dbReference type="InterPro" id="IPR050271">
    <property type="entry name" value="UDP-glycosyltransferase"/>
</dbReference>
<dbReference type="InterPro" id="IPR002213">
    <property type="entry name" value="UDP_glucos_trans"/>
</dbReference>
<evidence type="ECO:0000313" key="15">
    <source>
        <dbReference type="RefSeq" id="XP_008472929.1"/>
    </source>
</evidence>
<evidence type="ECO:0000256" key="12">
    <source>
        <dbReference type="SAM" id="Phobius"/>
    </source>
</evidence>
<feature type="chain" id="PRO_5010302605" evidence="13">
    <location>
        <begin position="30"/>
        <end position="538"/>
    </location>
</feature>
<keyword evidence="5 12" id="KW-0812">Transmembrane</keyword>
<comment type="similarity">
    <text evidence="2 11">Belongs to the UDP-glycosyltransferase family.</text>
</comment>
<evidence type="ECO:0000256" key="8">
    <source>
        <dbReference type="ARBA" id="ARBA00023136"/>
    </source>
</evidence>
<comment type="subcellular location">
    <subcellularLocation>
        <location evidence="10">Endomembrane system</location>
        <topology evidence="10">Single-pass type I membrane protein</topology>
    </subcellularLocation>
    <subcellularLocation>
        <location evidence="1">Endoplasmic reticulum</location>
    </subcellularLocation>
</comment>
<protein>
    <submittedName>
        <fullName evidence="15">UDP-glucuronosyltransferase 2B18-like</fullName>
    </submittedName>
</protein>
<dbReference type="PANTHER" id="PTHR48043:SF159">
    <property type="entry name" value="EG:EG0003.4 PROTEIN-RELATED"/>
    <property type="match status" value="1"/>
</dbReference>
<dbReference type="OMA" id="ERWLVIP"/>
<dbReference type="STRING" id="121845.A0A1S3D2H0"/>
<evidence type="ECO:0000256" key="1">
    <source>
        <dbReference type="ARBA" id="ARBA00004240"/>
    </source>
</evidence>
<dbReference type="CDD" id="cd03784">
    <property type="entry name" value="GT1_Gtf-like"/>
    <property type="match status" value="1"/>
</dbReference>
<keyword evidence="14" id="KW-1185">Reference proteome</keyword>
<dbReference type="PANTHER" id="PTHR48043">
    <property type="entry name" value="EG:EG0003.4 PROTEIN-RELATED"/>
    <property type="match status" value="1"/>
</dbReference>
<evidence type="ECO:0000256" key="5">
    <source>
        <dbReference type="ARBA" id="ARBA00022692"/>
    </source>
</evidence>
<sequence>MFDLQKPEMLASHSQLALILMAFLLTVESANVLIICPTPSYSHQVPFIAIGKELVRRGHTVTMIGTDPLKEPPVNYTDIDLSFSYKYFKPQLQKGEVLPDAVDNQRRLTGYEFIVNIGRITIAYTEDQLKSQQMQQFFKYIDENHVKFDLIIYEGLLHTAYLGFLPKLGYPPLIVMQTINPTCLFGLHSESMICNPSYLPDIMSGYTQSMTLMERMNNLFMQLYSKFYIRSRLMKKQDEIMERYFGTRGLSGKQLEENKTLLFISTSWLLTYPRPVFPNTILLGPIHLNNPKPLPQNLKDWIEGAKDGVIYFSLGTNMQSASLQEDKRKAIVDSFKQFPRHRIIWKWEEDILPDLPSNVICRKWLPQHDILAHPKVKLFIMQGGLQSSQEAIHFGVPMIGIPFFADQDTNVRKLESMDVARFLEYENITAETLVTLMKSILYNETVYRKSQVYSKLSNTQMMSPKDTAVWWIEYVLKAEGNVDHLKYNLDQIPWYQYYLVDLAGIFIAGIFLVVFVLFRMAVLLRRLCFRSKAKMKKQ</sequence>
<evidence type="ECO:0000256" key="10">
    <source>
        <dbReference type="ARBA" id="ARBA00046288"/>
    </source>
</evidence>
<feature type="transmembrane region" description="Helical" evidence="12">
    <location>
        <begin position="497"/>
        <end position="524"/>
    </location>
</feature>
<dbReference type="PROSITE" id="PS00375">
    <property type="entry name" value="UDPGT"/>
    <property type="match status" value="1"/>
</dbReference>
<dbReference type="Proteomes" id="UP000079169">
    <property type="component" value="Unplaced"/>
</dbReference>
<keyword evidence="7 12" id="KW-1133">Transmembrane helix</keyword>